<reference evidence="2" key="1">
    <citation type="journal article" date="2023" name="Mol. Phylogenet. Evol.">
        <title>Genome-scale phylogeny and comparative genomics of the fungal order Sordariales.</title>
        <authorList>
            <person name="Hensen N."/>
            <person name="Bonometti L."/>
            <person name="Westerberg I."/>
            <person name="Brannstrom I.O."/>
            <person name="Guillou S."/>
            <person name="Cros-Aarteil S."/>
            <person name="Calhoun S."/>
            <person name="Haridas S."/>
            <person name="Kuo A."/>
            <person name="Mondo S."/>
            <person name="Pangilinan J."/>
            <person name="Riley R."/>
            <person name="LaButti K."/>
            <person name="Andreopoulos B."/>
            <person name="Lipzen A."/>
            <person name="Chen C."/>
            <person name="Yan M."/>
            <person name="Daum C."/>
            <person name="Ng V."/>
            <person name="Clum A."/>
            <person name="Steindorff A."/>
            <person name="Ohm R.A."/>
            <person name="Martin F."/>
            <person name="Silar P."/>
            <person name="Natvig D.O."/>
            <person name="Lalanne C."/>
            <person name="Gautier V."/>
            <person name="Ament-Velasquez S.L."/>
            <person name="Kruys A."/>
            <person name="Hutchinson M.I."/>
            <person name="Powell A.J."/>
            <person name="Barry K."/>
            <person name="Miller A.N."/>
            <person name="Grigoriev I.V."/>
            <person name="Debuchy R."/>
            <person name="Gladieux P."/>
            <person name="Hiltunen Thoren M."/>
            <person name="Johannesson H."/>
        </authorList>
    </citation>
    <scope>NUCLEOTIDE SEQUENCE</scope>
    <source>
        <strain evidence="2">CBS 315.58</strain>
    </source>
</reference>
<feature type="region of interest" description="Disordered" evidence="1">
    <location>
        <begin position="1"/>
        <end position="39"/>
    </location>
</feature>
<organism evidence="2 3">
    <name type="scientific">Triangularia verruculosa</name>
    <dbReference type="NCBI Taxonomy" id="2587418"/>
    <lineage>
        <taxon>Eukaryota</taxon>
        <taxon>Fungi</taxon>
        <taxon>Dikarya</taxon>
        <taxon>Ascomycota</taxon>
        <taxon>Pezizomycotina</taxon>
        <taxon>Sordariomycetes</taxon>
        <taxon>Sordariomycetidae</taxon>
        <taxon>Sordariales</taxon>
        <taxon>Podosporaceae</taxon>
        <taxon>Triangularia</taxon>
    </lineage>
</organism>
<dbReference type="Proteomes" id="UP001303160">
    <property type="component" value="Unassembled WGS sequence"/>
</dbReference>
<comment type="caution">
    <text evidence="2">The sequence shown here is derived from an EMBL/GenBank/DDBJ whole genome shotgun (WGS) entry which is preliminary data.</text>
</comment>
<evidence type="ECO:0000313" key="2">
    <source>
        <dbReference type="EMBL" id="KAK4195177.1"/>
    </source>
</evidence>
<keyword evidence="3" id="KW-1185">Reference proteome</keyword>
<evidence type="ECO:0000256" key="1">
    <source>
        <dbReference type="SAM" id="MobiDB-lite"/>
    </source>
</evidence>
<evidence type="ECO:0000313" key="3">
    <source>
        <dbReference type="Proteomes" id="UP001303160"/>
    </source>
</evidence>
<gene>
    <name evidence="2" type="ORF">QBC40DRAFT_310867</name>
</gene>
<dbReference type="AlphaFoldDB" id="A0AAN6XCA5"/>
<proteinExistence type="predicted"/>
<protein>
    <submittedName>
        <fullName evidence="2">Uncharacterized protein</fullName>
    </submittedName>
</protein>
<sequence>MAATRIQPKRKAAEPPQTQPDPKRVVSKPRQPAKPTTKVKVNTALTDSQDTKDLYLKFRNRYDANPPLNQVRGIWRFINQIKNPDLAKHLQESLVLSLPEYVKLGTRGRPTTQVGGPQRIFVTISVHMTWKRFAEAFDHYAALYLKE</sequence>
<name>A0AAN6XCA5_9PEZI</name>
<reference evidence="2" key="2">
    <citation type="submission" date="2023-05" db="EMBL/GenBank/DDBJ databases">
        <authorList>
            <consortium name="Lawrence Berkeley National Laboratory"/>
            <person name="Steindorff A."/>
            <person name="Hensen N."/>
            <person name="Bonometti L."/>
            <person name="Westerberg I."/>
            <person name="Brannstrom I.O."/>
            <person name="Guillou S."/>
            <person name="Cros-Aarteil S."/>
            <person name="Calhoun S."/>
            <person name="Haridas S."/>
            <person name="Kuo A."/>
            <person name="Mondo S."/>
            <person name="Pangilinan J."/>
            <person name="Riley R."/>
            <person name="Labutti K."/>
            <person name="Andreopoulos B."/>
            <person name="Lipzen A."/>
            <person name="Chen C."/>
            <person name="Yanf M."/>
            <person name="Daum C."/>
            <person name="Ng V."/>
            <person name="Clum A."/>
            <person name="Ohm R."/>
            <person name="Martin F."/>
            <person name="Silar P."/>
            <person name="Natvig D."/>
            <person name="Lalanne C."/>
            <person name="Gautier V."/>
            <person name="Ament-Velasquez S.L."/>
            <person name="Kruys A."/>
            <person name="Hutchinson M.I."/>
            <person name="Powell A.J."/>
            <person name="Barry K."/>
            <person name="Miller A.N."/>
            <person name="Grigoriev I.V."/>
            <person name="Debuchy R."/>
            <person name="Gladieux P."/>
            <person name="Thoren M.H."/>
            <person name="Johannesson H."/>
        </authorList>
    </citation>
    <scope>NUCLEOTIDE SEQUENCE</scope>
    <source>
        <strain evidence="2">CBS 315.58</strain>
    </source>
</reference>
<dbReference type="EMBL" id="MU864022">
    <property type="protein sequence ID" value="KAK4195177.1"/>
    <property type="molecule type" value="Genomic_DNA"/>
</dbReference>
<accession>A0AAN6XCA5</accession>